<dbReference type="EMBL" id="LR796191">
    <property type="protein sequence ID" value="CAB4126166.1"/>
    <property type="molecule type" value="Genomic_DNA"/>
</dbReference>
<evidence type="ECO:0000313" key="1">
    <source>
        <dbReference type="EMBL" id="CAB4126166.1"/>
    </source>
</evidence>
<proteinExistence type="predicted"/>
<reference evidence="1" key="1">
    <citation type="submission" date="2020-04" db="EMBL/GenBank/DDBJ databases">
        <authorList>
            <person name="Chiriac C."/>
            <person name="Salcher M."/>
            <person name="Ghai R."/>
            <person name="Kavagutti S V."/>
        </authorList>
    </citation>
    <scope>NUCLEOTIDE SEQUENCE</scope>
</reference>
<name>A0A6J5KYW2_9CAUD</name>
<accession>A0A6J5KYW2</accession>
<gene>
    <name evidence="1" type="ORF">UFOVP68_28</name>
</gene>
<protein>
    <submittedName>
        <fullName evidence="1">Uncharacterized protein</fullName>
    </submittedName>
</protein>
<organism evidence="1">
    <name type="scientific">uncultured Caudovirales phage</name>
    <dbReference type="NCBI Taxonomy" id="2100421"/>
    <lineage>
        <taxon>Viruses</taxon>
        <taxon>Duplodnaviria</taxon>
        <taxon>Heunggongvirae</taxon>
        <taxon>Uroviricota</taxon>
        <taxon>Caudoviricetes</taxon>
        <taxon>Peduoviridae</taxon>
        <taxon>Maltschvirus</taxon>
        <taxon>Maltschvirus maltsch</taxon>
    </lineage>
</organism>
<sequence>MAQPKFKNGDIVYLDPVGDRRSADKGKVLGVTRYLDGSVGYVISVANLGGGVVRHHVTQDEVQPIAKPASAEVI</sequence>